<dbReference type="EMBL" id="LXQA010130552">
    <property type="protein sequence ID" value="MCI22444.1"/>
    <property type="molecule type" value="Genomic_DNA"/>
</dbReference>
<dbReference type="GO" id="GO:0016301">
    <property type="term" value="F:kinase activity"/>
    <property type="evidence" value="ECO:0007669"/>
    <property type="project" value="UniProtKB-KW"/>
</dbReference>
<protein>
    <submittedName>
        <fullName evidence="1">Serine/threonine-protein kinase SMG1-like</fullName>
    </submittedName>
</protein>
<accession>A0A392QE55</accession>
<proteinExistence type="predicted"/>
<dbReference type="AlphaFoldDB" id="A0A392QE55"/>
<keyword evidence="1" id="KW-0418">Kinase</keyword>
<comment type="caution">
    <text evidence="1">The sequence shown here is derived from an EMBL/GenBank/DDBJ whole genome shotgun (WGS) entry which is preliminary data.</text>
</comment>
<organism evidence="1 2">
    <name type="scientific">Trifolium medium</name>
    <dbReference type="NCBI Taxonomy" id="97028"/>
    <lineage>
        <taxon>Eukaryota</taxon>
        <taxon>Viridiplantae</taxon>
        <taxon>Streptophyta</taxon>
        <taxon>Embryophyta</taxon>
        <taxon>Tracheophyta</taxon>
        <taxon>Spermatophyta</taxon>
        <taxon>Magnoliopsida</taxon>
        <taxon>eudicotyledons</taxon>
        <taxon>Gunneridae</taxon>
        <taxon>Pentapetalae</taxon>
        <taxon>rosids</taxon>
        <taxon>fabids</taxon>
        <taxon>Fabales</taxon>
        <taxon>Fabaceae</taxon>
        <taxon>Papilionoideae</taxon>
        <taxon>50 kb inversion clade</taxon>
        <taxon>NPAAA clade</taxon>
        <taxon>Hologalegina</taxon>
        <taxon>IRL clade</taxon>
        <taxon>Trifolieae</taxon>
        <taxon>Trifolium</taxon>
    </lineage>
</organism>
<evidence type="ECO:0000313" key="1">
    <source>
        <dbReference type="EMBL" id="MCI22444.1"/>
    </source>
</evidence>
<keyword evidence="1" id="KW-0808">Transferase</keyword>
<reference evidence="1 2" key="1">
    <citation type="journal article" date="2018" name="Front. Plant Sci.">
        <title>Red Clover (Trifolium pratense) and Zigzag Clover (T. medium) - A Picture of Genomic Similarities and Differences.</title>
        <authorList>
            <person name="Dluhosova J."/>
            <person name="Istvanek J."/>
            <person name="Nedelnik J."/>
            <person name="Repkova J."/>
        </authorList>
    </citation>
    <scope>NUCLEOTIDE SEQUENCE [LARGE SCALE GENOMIC DNA]</scope>
    <source>
        <strain evidence="2">cv. 10/8</strain>
        <tissue evidence="1">Leaf</tissue>
    </source>
</reference>
<evidence type="ECO:0000313" key="2">
    <source>
        <dbReference type="Proteomes" id="UP000265520"/>
    </source>
</evidence>
<dbReference type="Proteomes" id="UP000265520">
    <property type="component" value="Unassembled WGS sequence"/>
</dbReference>
<sequence>MQGLQQQQQQLAALLSVALKDDSSDDDPSSRLSALNSLHRAILHPHNSLLITHSATFLSQNLSQLLSDK</sequence>
<keyword evidence="2" id="KW-1185">Reference proteome</keyword>
<name>A0A392QE55_9FABA</name>